<comment type="caution">
    <text evidence="1">The sequence shown here is derived from an EMBL/GenBank/DDBJ whole genome shotgun (WGS) entry which is preliminary data.</text>
</comment>
<sequence length="135" mass="15217">MIGLENAGSGLRRQYHFRPSPNGFYAWDVSRLIRLSKGSPVVEVPLSEIAELDELWWFQTADDRPTPRSLAQHFDLTENADPSFPIILCPHGRVMDGMHRIVKALVSGADTIDAVRLREMPPPDYTDVQPADLSY</sequence>
<dbReference type="AlphaFoldDB" id="A9D864"/>
<reference evidence="1 2" key="2">
    <citation type="submission" date="2012-06" db="EMBL/GenBank/DDBJ databases">
        <authorList>
            <person name="Fiebig A."/>
        </authorList>
    </citation>
    <scope>NUCLEOTIDE SEQUENCE [LARGE SCALE GENOMIC DNA]</scope>
    <source>
        <strain evidence="1 2">DFL-43</strain>
    </source>
</reference>
<evidence type="ECO:0008006" key="3">
    <source>
        <dbReference type="Google" id="ProtNLM"/>
    </source>
</evidence>
<name>A9D864_HOEPD</name>
<dbReference type="EMBL" id="ABIA03000004">
    <property type="protein sequence ID" value="EDQ33232.1"/>
    <property type="molecule type" value="Genomic_DNA"/>
</dbReference>
<evidence type="ECO:0000313" key="1">
    <source>
        <dbReference type="EMBL" id="EDQ33232.1"/>
    </source>
</evidence>
<accession>A9D864</accession>
<dbReference type="Proteomes" id="UP000004291">
    <property type="component" value="Chromosome"/>
</dbReference>
<dbReference type="HOGENOM" id="CLU_141449_0_0_5"/>
<dbReference type="RefSeq" id="WP_007199189.1">
    <property type="nucleotide sequence ID" value="NZ_CM002917.1"/>
</dbReference>
<dbReference type="eggNOG" id="ENOG5032T6U">
    <property type="taxonomic scope" value="Bacteria"/>
</dbReference>
<reference evidence="1 2" key="1">
    <citation type="submission" date="2007-10" db="EMBL/GenBank/DDBJ databases">
        <authorList>
            <person name="Wagner-Dobler I."/>
            <person name="Ferriera S."/>
            <person name="Johnson J."/>
            <person name="Kravitz S."/>
            <person name="Beeson K."/>
            <person name="Sutton G."/>
            <person name="Rogers Y.-H."/>
            <person name="Friedman R."/>
            <person name="Frazier M."/>
            <person name="Venter J.C."/>
        </authorList>
    </citation>
    <scope>NUCLEOTIDE SEQUENCE [LARGE SCALE GENOMIC DNA]</scope>
    <source>
        <strain evidence="1 2">DFL-43</strain>
    </source>
</reference>
<gene>
    <name evidence="1" type="ORF">HPDFL43_17191</name>
</gene>
<evidence type="ECO:0000313" key="2">
    <source>
        <dbReference type="Proteomes" id="UP000004291"/>
    </source>
</evidence>
<protein>
    <recommendedName>
        <fullName evidence="3">ParB-like nuclease domain protein</fullName>
    </recommendedName>
</protein>
<keyword evidence="2" id="KW-1185">Reference proteome</keyword>
<dbReference type="STRING" id="411684.HPDFL43_17191"/>
<organism evidence="1 2">
    <name type="scientific">Hoeflea phototrophica (strain DSM 17068 / NCIMB 14078 / DFL-43)</name>
    <dbReference type="NCBI Taxonomy" id="411684"/>
    <lineage>
        <taxon>Bacteria</taxon>
        <taxon>Pseudomonadati</taxon>
        <taxon>Pseudomonadota</taxon>
        <taxon>Alphaproteobacteria</taxon>
        <taxon>Hyphomicrobiales</taxon>
        <taxon>Rhizobiaceae</taxon>
        <taxon>Hoeflea</taxon>
    </lineage>
</organism>
<proteinExistence type="predicted"/>